<proteinExistence type="predicted"/>
<dbReference type="EMBL" id="JABAIV010000001">
    <property type="protein sequence ID" value="NNG22373.1"/>
    <property type="molecule type" value="Genomic_DNA"/>
</dbReference>
<feature type="domain" description="VOC" evidence="1">
    <location>
        <begin position="3"/>
        <end position="127"/>
    </location>
</feature>
<gene>
    <name evidence="2" type="ORF">HGB41_05085</name>
</gene>
<keyword evidence="3" id="KW-1185">Reference proteome</keyword>
<dbReference type="InterPro" id="IPR053863">
    <property type="entry name" value="Glyoxy/Ble-like_N"/>
</dbReference>
<dbReference type="AlphaFoldDB" id="A0A7Y2JX90"/>
<dbReference type="Gene3D" id="3.10.180.10">
    <property type="entry name" value="2,3-Dihydroxybiphenyl 1,2-Dioxygenase, domain 1"/>
    <property type="match status" value="1"/>
</dbReference>
<keyword evidence="2" id="KW-0223">Dioxygenase</keyword>
<dbReference type="Pfam" id="PF22677">
    <property type="entry name" value="Ble-like_N"/>
    <property type="match status" value="1"/>
</dbReference>
<dbReference type="RefSeq" id="WP_171081667.1">
    <property type="nucleotide sequence ID" value="NZ_JABAIV010000001.1"/>
</dbReference>
<dbReference type="InterPro" id="IPR037523">
    <property type="entry name" value="VOC_core"/>
</dbReference>
<dbReference type="PANTHER" id="PTHR36503:SF2">
    <property type="entry name" value="BLR2408 PROTEIN"/>
    <property type="match status" value="1"/>
</dbReference>
<dbReference type="GO" id="GO:0051213">
    <property type="term" value="F:dioxygenase activity"/>
    <property type="evidence" value="ECO:0007669"/>
    <property type="project" value="UniProtKB-KW"/>
</dbReference>
<dbReference type="PANTHER" id="PTHR36503">
    <property type="entry name" value="BLR2520 PROTEIN"/>
    <property type="match status" value="1"/>
</dbReference>
<reference evidence="2 3" key="1">
    <citation type="submission" date="2020-04" db="EMBL/GenBank/DDBJ databases">
        <title>Massilia sp. nov., a cold adapted bacteria isolated from Arctic soil.</title>
        <authorList>
            <person name="Son J."/>
            <person name="Ka J.-O."/>
        </authorList>
    </citation>
    <scope>NUCLEOTIDE SEQUENCE [LARGE SCALE GENOMIC DNA]</scope>
    <source>
        <strain evidence="2 3">ML15P13</strain>
    </source>
</reference>
<dbReference type="InterPro" id="IPR029068">
    <property type="entry name" value="Glyas_Bleomycin-R_OHBP_Dase"/>
</dbReference>
<accession>A0A7Y2JX90</accession>
<dbReference type="SUPFAM" id="SSF54593">
    <property type="entry name" value="Glyoxalase/Bleomycin resistance protein/Dihydroxybiphenyl dioxygenase"/>
    <property type="match status" value="1"/>
</dbReference>
<keyword evidence="2" id="KW-0560">Oxidoreductase</keyword>
<sequence>MNRQIYVNLPVKDLERSKAFFGALGFGFNPQFSDQNAACMIVSPDIYVMLLVEPFFQTFTNKSISDARTSTEVLLCLSCDSRAEVDGLAAKAKAAGAAWPNEPKDYGFMYQHGFEDLDGHLWELAYMESMPESQHDTAPENAAAQI</sequence>
<dbReference type="PROSITE" id="PS51819">
    <property type="entry name" value="VOC"/>
    <property type="match status" value="1"/>
</dbReference>
<evidence type="ECO:0000259" key="1">
    <source>
        <dbReference type="PROSITE" id="PS51819"/>
    </source>
</evidence>
<organism evidence="2 3">
    <name type="scientific">Telluria aromaticivorans</name>
    <dbReference type="NCBI Taxonomy" id="2725995"/>
    <lineage>
        <taxon>Bacteria</taxon>
        <taxon>Pseudomonadati</taxon>
        <taxon>Pseudomonadota</taxon>
        <taxon>Betaproteobacteria</taxon>
        <taxon>Burkholderiales</taxon>
        <taxon>Oxalobacteraceae</taxon>
        <taxon>Telluria group</taxon>
        <taxon>Telluria</taxon>
    </lineage>
</organism>
<evidence type="ECO:0000313" key="3">
    <source>
        <dbReference type="Proteomes" id="UP000533905"/>
    </source>
</evidence>
<comment type="caution">
    <text evidence="2">The sequence shown here is derived from an EMBL/GenBank/DDBJ whole genome shotgun (WGS) entry which is preliminary data.</text>
</comment>
<name>A0A7Y2JX90_9BURK</name>
<evidence type="ECO:0000313" key="2">
    <source>
        <dbReference type="EMBL" id="NNG22373.1"/>
    </source>
</evidence>
<protein>
    <submittedName>
        <fullName evidence="2">Glyoxalase/bleomycin resistance/extradiol dioxygenase family protein</fullName>
    </submittedName>
</protein>
<dbReference type="Proteomes" id="UP000533905">
    <property type="component" value="Unassembled WGS sequence"/>
</dbReference>